<keyword evidence="3" id="KW-1185">Reference proteome</keyword>
<name>A0A8S9ZKS0_9BILA</name>
<organism evidence="2 3">
    <name type="scientific">Meloidogyne graminicola</name>
    <dbReference type="NCBI Taxonomy" id="189291"/>
    <lineage>
        <taxon>Eukaryota</taxon>
        <taxon>Metazoa</taxon>
        <taxon>Ecdysozoa</taxon>
        <taxon>Nematoda</taxon>
        <taxon>Chromadorea</taxon>
        <taxon>Rhabditida</taxon>
        <taxon>Tylenchina</taxon>
        <taxon>Tylenchomorpha</taxon>
        <taxon>Tylenchoidea</taxon>
        <taxon>Meloidogynidae</taxon>
        <taxon>Meloidogyninae</taxon>
        <taxon>Meloidogyne</taxon>
    </lineage>
</organism>
<evidence type="ECO:0000313" key="2">
    <source>
        <dbReference type="EMBL" id="KAF7634046.1"/>
    </source>
</evidence>
<dbReference type="Proteomes" id="UP000605970">
    <property type="component" value="Unassembled WGS sequence"/>
</dbReference>
<protein>
    <submittedName>
        <fullName evidence="2">Uncharacterized protein</fullName>
    </submittedName>
</protein>
<comment type="caution">
    <text evidence="2">The sequence shown here is derived from an EMBL/GenBank/DDBJ whole genome shotgun (WGS) entry which is preliminary data.</text>
</comment>
<dbReference type="AlphaFoldDB" id="A0A8S9ZKS0"/>
<feature type="non-terminal residue" evidence="2">
    <location>
        <position position="132"/>
    </location>
</feature>
<feature type="region of interest" description="Disordered" evidence="1">
    <location>
        <begin position="76"/>
        <end position="132"/>
    </location>
</feature>
<reference evidence="2" key="1">
    <citation type="journal article" date="2020" name="Ecol. Evol.">
        <title>Genome structure and content of the rice root-knot nematode (Meloidogyne graminicola).</title>
        <authorList>
            <person name="Phan N.T."/>
            <person name="Danchin E.G.J."/>
            <person name="Klopp C."/>
            <person name="Perfus-Barbeoch L."/>
            <person name="Kozlowski D.K."/>
            <person name="Koutsovoulos G.D."/>
            <person name="Lopez-Roques C."/>
            <person name="Bouchez O."/>
            <person name="Zahm M."/>
            <person name="Besnard G."/>
            <person name="Bellafiore S."/>
        </authorList>
    </citation>
    <scope>NUCLEOTIDE SEQUENCE</scope>
    <source>
        <strain evidence="2">VN-18</strain>
    </source>
</reference>
<proteinExistence type="predicted"/>
<feature type="compositionally biased region" description="Basic residues" evidence="1">
    <location>
        <begin position="87"/>
        <end position="101"/>
    </location>
</feature>
<accession>A0A8S9ZKS0</accession>
<dbReference type="EMBL" id="JABEBT010000065">
    <property type="protein sequence ID" value="KAF7634046.1"/>
    <property type="molecule type" value="Genomic_DNA"/>
</dbReference>
<evidence type="ECO:0000313" key="3">
    <source>
        <dbReference type="Proteomes" id="UP000605970"/>
    </source>
</evidence>
<evidence type="ECO:0000256" key="1">
    <source>
        <dbReference type="SAM" id="MobiDB-lite"/>
    </source>
</evidence>
<sequence>SYYNLNKELQKEFEFNFINPFFLETISSTSPIYLPENIVDLENVGNGINVPPHIYFNLFLNIANYYGLPLLIQNQPGETSVSEGNRRGRGRGNRSRGRGNRRGGQQGRGNRRGGQQGRGNRRGGQQGRGRGN</sequence>
<gene>
    <name evidence="2" type="ORF">Mgra_00006571</name>
</gene>
<feature type="compositionally biased region" description="Gly residues" evidence="1">
    <location>
        <begin position="102"/>
        <end position="132"/>
    </location>
</feature>